<comment type="caution">
    <text evidence="5">The sequence shown here is derived from an EMBL/GenBank/DDBJ whole genome shotgun (WGS) entry which is preliminary data.</text>
</comment>
<gene>
    <name evidence="5" type="ORF">FCM35_KLT17627</name>
</gene>
<dbReference type="Pfam" id="PF00012">
    <property type="entry name" value="HSP70"/>
    <property type="match status" value="2"/>
</dbReference>
<keyword evidence="3" id="KW-0143">Chaperone</keyword>
<organism evidence="5 6">
    <name type="scientific">Carex littledalei</name>
    <dbReference type="NCBI Taxonomy" id="544730"/>
    <lineage>
        <taxon>Eukaryota</taxon>
        <taxon>Viridiplantae</taxon>
        <taxon>Streptophyta</taxon>
        <taxon>Embryophyta</taxon>
        <taxon>Tracheophyta</taxon>
        <taxon>Spermatophyta</taxon>
        <taxon>Magnoliopsida</taxon>
        <taxon>Liliopsida</taxon>
        <taxon>Poales</taxon>
        <taxon>Cyperaceae</taxon>
        <taxon>Cyperoideae</taxon>
        <taxon>Cariceae</taxon>
        <taxon>Carex</taxon>
        <taxon>Carex subgen. Euthyceras</taxon>
    </lineage>
</organism>
<dbReference type="Proteomes" id="UP000623129">
    <property type="component" value="Unassembled WGS sequence"/>
</dbReference>
<dbReference type="FunFam" id="1.20.1270.10:FF:000002">
    <property type="entry name" value="Heat shock 70 kDa protein 4"/>
    <property type="match status" value="1"/>
</dbReference>
<dbReference type="FunFam" id="3.30.420.40:FF:000171">
    <property type="entry name" value="Heat shock 70 kDa protein 4"/>
    <property type="match status" value="1"/>
</dbReference>
<dbReference type="PRINTS" id="PR00301">
    <property type="entry name" value="HEATSHOCK70"/>
</dbReference>
<dbReference type="Gene3D" id="3.30.420.40">
    <property type="match status" value="3"/>
</dbReference>
<dbReference type="InterPro" id="IPR013126">
    <property type="entry name" value="Hsp_70_fam"/>
</dbReference>
<dbReference type="GO" id="GO:0005524">
    <property type="term" value="F:ATP binding"/>
    <property type="evidence" value="ECO:0007669"/>
    <property type="project" value="UniProtKB-KW"/>
</dbReference>
<evidence type="ECO:0000313" key="6">
    <source>
        <dbReference type="Proteomes" id="UP000623129"/>
    </source>
</evidence>
<dbReference type="PANTHER" id="PTHR45639">
    <property type="entry name" value="HSC70CB, ISOFORM G-RELATED"/>
    <property type="match status" value="1"/>
</dbReference>
<dbReference type="OrthoDB" id="434160at2759"/>
<name>A0A833QWR7_9POAL</name>
<proteinExistence type="inferred from homology"/>
<dbReference type="GO" id="GO:0140662">
    <property type="term" value="F:ATP-dependent protein folding chaperone"/>
    <property type="evidence" value="ECO:0007669"/>
    <property type="project" value="InterPro"/>
</dbReference>
<dbReference type="Gene3D" id="3.90.640.10">
    <property type="entry name" value="Actin, Chain A, domain 4"/>
    <property type="match status" value="1"/>
</dbReference>
<dbReference type="SUPFAM" id="SSF53067">
    <property type="entry name" value="Actin-like ATPase domain"/>
    <property type="match status" value="2"/>
</dbReference>
<keyword evidence="1" id="KW-0547">Nucleotide-binding</keyword>
<dbReference type="Gene3D" id="2.60.34.10">
    <property type="entry name" value="Substrate Binding Domain Of DNAk, Chain A, domain 1"/>
    <property type="match status" value="1"/>
</dbReference>
<dbReference type="GO" id="GO:0005829">
    <property type="term" value="C:cytosol"/>
    <property type="evidence" value="ECO:0007669"/>
    <property type="project" value="TreeGrafter"/>
</dbReference>
<dbReference type="EMBL" id="SWLB01000006">
    <property type="protein sequence ID" value="KAF3337040.1"/>
    <property type="molecule type" value="Genomic_DNA"/>
</dbReference>
<dbReference type="InterPro" id="IPR043129">
    <property type="entry name" value="ATPase_NBD"/>
</dbReference>
<sequence>MSSAVGIDAGNATSVIAAARGRGVDVLLNEESSRETPSCLSFSTSSNHRLFGSAAVASHTLSPSSFFTSLKHHIYTRPSHENTRFSPVQLFAMLLAHLKSIAETNLQTAVNACVIGIPSYFTDLERRAYLDAAEIAGLKPLRLMHDLTATGLGYGIYKSDFGSVNHVAVVDVGECDTQVAVLAFDSGGMRVLSHASDPNLGGRDFDQVLYDHFAEKFKTEYKIDVRSNRKASVRLLMACEKVKKMLSANAEAPLSIECLMEEKDVKGLIKREEFEKMCAGLIERVLDPCRKAIAWSGLQDVDRMSAVELVGSGSRVPAISRVLAGFFGRETSRTINASECVARGCALHCAMLSPVFKVRDYEVQDSYPFSIGFATEEGPVSTSSSNAIFRRGQPFPSVKILTIHKRNTFSLEAFYTDPAELPTGASTNISKFEIGPFESHSEKSRVKVKVRLNLHGIVNVESATLIEEDEITDLPMRDGSCKVEDMDIDDEFRSQPDNTEAAGKNDRRLRKQDLPVKDIVHGEIGRELFRKAQEIEKQLQQHDLLMEQTRDRKNQLESYVYDIRNKLFETYRSFASESEKEGISTSLQQTEEWLYEDGDNETEKVYAGKIEELKKLVDPLENRCKEEEARAVATRELLNCIVGHRMAVDSLTSYERDAVLSECSKAEQWLRDWSQQQEALPRNVDPVLWSHEIVKKTEELDLMCKNIMRTWGSGEDRE</sequence>
<evidence type="ECO:0000256" key="1">
    <source>
        <dbReference type="ARBA" id="ARBA00022741"/>
    </source>
</evidence>
<evidence type="ECO:0000256" key="3">
    <source>
        <dbReference type="ARBA" id="ARBA00023186"/>
    </source>
</evidence>
<evidence type="ECO:0000256" key="2">
    <source>
        <dbReference type="ARBA" id="ARBA00022840"/>
    </source>
</evidence>
<accession>A0A833QWR7</accession>
<dbReference type="SUPFAM" id="SSF100934">
    <property type="entry name" value="Heat shock protein 70kD (HSP70), C-terminal subdomain"/>
    <property type="match status" value="1"/>
</dbReference>
<dbReference type="AlphaFoldDB" id="A0A833QWR7"/>
<keyword evidence="6" id="KW-1185">Reference proteome</keyword>
<evidence type="ECO:0000256" key="4">
    <source>
        <dbReference type="ARBA" id="ARBA00061090"/>
    </source>
</evidence>
<dbReference type="Gene3D" id="1.20.1270.10">
    <property type="match status" value="1"/>
</dbReference>
<keyword evidence="5" id="KW-0346">Stress response</keyword>
<reference evidence="5" key="1">
    <citation type="submission" date="2020-01" db="EMBL/GenBank/DDBJ databases">
        <title>Genome sequence of Kobresia littledalei, the first chromosome-level genome in the family Cyperaceae.</title>
        <authorList>
            <person name="Qu G."/>
        </authorList>
    </citation>
    <scope>NUCLEOTIDE SEQUENCE</scope>
    <source>
        <strain evidence="5">C.B.Clarke</strain>
        <tissue evidence="5">Leaf</tissue>
    </source>
</reference>
<protein>
    <submittedName>
        <fullName evidence="5">Heat shock protein 16</fullName>
    </submittedName>
</protein>
<dbReference type="InterPro" id="IPR029048">
    <property type="entry name" value="HSP70_C_sf"/>
</dbReference>
<dbReference type="FunFam" id="3.90.640.10:FF:000004">
    <property type="entry name" value="Heat shock 70 kDa protein 4"/>
    <property type="match status" value="1"/>
</dbReference>
<comment type="similarity">
    <text evidence="4">Belongs to the heat shock protein 70 (TC 1.A.33) family. HSP110/SSE subfamily.</text>
</comment>
<dbReference type="PANTHER" id="PTHR45639:SF10">
    <property type="entry name" value="HEAT SHOCK 70 KDA PROTEIN 16 ISOFORM X1"/>
    <property type="match status" value="1"/>
</dbReference>
<keyword evidence="2" id="KW-0067">ATP-binding</keyword>
<evidence type="ECO:0000313" key="5">
    <source>
        <dbReference type="EMBL" id="KAF3337040.1"/>
    </source>
</evidence>
<dbReference type="InterPro" id="IPR029047">
    <property type="entry name" value="HSP70_peptide-bd_sf"/>
</dbReference>
<dbReference type="GO" id="GO:0005634">
    <property type="term" value="C:nucleus"/>
    <property type="evidence" value="ECO:0007669"/>
    <property type="project" value="TreeGrafter"/>
</dbReference>
<dbReference type="SUPFAM" id="SSF100920">
    <property type="entry name" value="Heat shock protein 70kD (HSP70), peptide-binding domain"/>
    <property type="match status" value="1"/>
</dbReference>